<gene>
    <name evidence="6 7" type="primary">rsmG</name>
    <name evidence="7" type="ORF">GCM10008090_25030</name>
</gene>
<protein>
    <recommendedName>
        <fullName evidence="6">Ribosomal RNA small subunit methyltransferase G</fullName>
        <ecNumber evidence="6">2.1.1.170</ecNumber>
    </recommendedName>
    <alternativeName>
        <fullName evidence="6">16S rRNA 7-methylguanosine methyltransferase</fullName>
        <shortName evidence="6">16S rRNA m7G methyltransferase</shortName>
    </alternativeName>
</protein>
<keyword evidence="8" id="KW-1185">Reference proteome</keyword>
<keyword evidence="5 6" id="KW-0949">S-adenosyl-L-methionine</keyword>
<comment type="caution">
    <text evidence="6">Lacks conserved residue(s) required for the propagation of feature annotation.</text>
</comment>
<keyword evidence="1 6" id="KW-0963">Cytoplasm</keyword>
<dbReference type="Pfam" id="PF02527">
    <property type="entry name" value="GidB"/>
    <property type="match status" value="1"/>
</dbReference>
<feature type="binding site" evidence="6">
    <location>
        <position position="86"/>
    </location>
    <ligand>
        <name>S-adenosyl-L-methionine</name>
        <dbReference type="ChEBI" id="CHEBI:59789"/>
    </ligand>
</feature>
<comment type="function">
    <text evidence="6">Specifically methylates the N7 position of guanine in position 527 of 16S rRNA.</text>
</comment>
<dbReference type="PANTHER" id="PTHR31760:SF0">
    <property type="entry name" value="S-ADENOSYL-L-METHIONINE-DEPENDENT METHYLTRANSFERASES SUPERFAMILY PROTEIN"/>
    <property type="match status" value="1"/>
</dbReference>
<comment type="similarity">
    <text evidence="6">Belongs to the methyltransferase superfamily. RNA methyltransferase RsmG family.</text>
</comment>
<dbReference type="InterPro" id="IPR003682">
    <property type="entry name" value="rRNA_ssu_MeTfrase_G"/>
</dbReference>
<reference evidence="7" key="2">
    <citation type="submission" date="2020-09" db="EMBL/GenBank/DDBJ databases">
        <authorList>
            <person name="Sun Q."/>
            <person name="Kim S."/>
        </authorList>
    </citation>
    <scope>NUCLEOTIDE SEQUENCE</scope>
    <source>
        <strain evidence="7">KCTC 12711</strain>
    </source>
</reference>
<dbReference type="EMBL" id="BMXA01000004">
    <property type="protein sequence ID" value="GHA14251.1"/>
    <property type="molecule type" value="Genomic_DNA"/>
</dbReference>
<evidence type="ECO:0000313" key="7">
    <source>
        <dbReference type="EMBL" id="GHA14251.1"/>
    </source>
</evidence>
<evidence type="ECO:0000256" key="2">
    <source>
        <dbReference type="ARBA" id="ARBA00022552"/>
    </source>
</evidence>
<dbReference type="Proteomes" id="UP000614811">
    <property type="component" value="Unassembled WGS sequence"/>
</dbReference>
<dbReference type="PANTHER" id="PTHR31760">
    <property type="entry name" value="S-ADENOSYL-L-METHIONINE-DEPENDENT METHYLTRANSFERASES SUPERFAMILY PROTEIN"/>
    <property type="match status" value="1"/>
</dbReference>
<dbReference type="GO" id="GO:0070043">
    <property type="term" value="F:rRNA (guanine-N7-)-methyltransferase activity"/>
    <property type="evidence" value="ECO:0007669"/>
    <property type="project" value="UniProtKB-UniRule"/>
</dbReference>
<accession>A0A918RX03</accession>
<name>A0A918RX03_9GAMM</name>
<reference evidence="7" key="1">
    <citation type="journal article" date="2014" name="Int. J. Syst. Evol. Microbiol.">
        <title>Complete genome sequence of Corynebacterium casei LMG S-19264T (=DSM 44701T), isolated from a smear-ripened cheese.</title>
        <authorList>
            <consortium name="US DOE Joint Genome Institute (JGI-PGF)"/>
            <person name="Walter F."/>
            <person name="Albersmeier A."/>
            <person name="Kalinowski J."/>
            <person name="Ruckert C."/>
        </authorList>
    </citation>
    <scope>NUCLEOTIDE SEQUENCE</scope>
    <source>
        <strain evidence="7">KCTC 12711</strain>
    </source>
</reference>
<dbReference type="PIRSF" id="PIRSF003078">
    <property type="entry name" value="GidB"/>
    <property type="match status" value="1"/>
</dbReference>
<keyword evidence="2 6" id="KW-0698">rRNA processing</keyword>
<comment type="catalytic activity">
    <reaction evidence="6">
        <text>guanosine(527) in 16S rRNA + S-adenosyl-L-methionine = N(7)-methylguanosine(527) in 16S rRNA + S-adenosyl-L-homocysteine</text>
        <dbReference type="Rhea" id="RHEA:42732"/>
        <dbReference type="Rhea" id="RHEA-COMP:10209"/>
        <dbReference type="Rhea" id="RHEA-COMP:10210"/>
        <dbReference type="ChEBI" id="CHEBI:57856"/>
        <dbReference type="ChEBI" id="CHEBI:59789"/>
        <dbReference type="ChEBI" id="CHEBI:74269"/>
        <dbReference type="ChEBI" id="CHEBI:74480"/>
        <dbReference type="EC" id="2.1.1.170"/>
    </reaction>
</comment>
<comment type="subcellular location">
    <subcellularLocation>
        <location evidence="6">Cytoplasm</location>
    </subcellularLocation>
</comment>
<feature type="binding site" evidence="6">
    <location>
        <begin position="137"/>
        <end position="138"/>
    </location>
    <ligand>
        <name>S-adenosyl-L-methionine</name>
        <dbReference type="ChEBI" id="CHEBI:59789"/>
    </ligand>
</feature>
<organism evidence="7 8">
    <name type="scientific">Arenicella chitinivorans</name>
    <dbReference type="NCBI Taxonomy" id="1329800"/>
    <lineage>
        <taxon>Bacteria</taxon>
        <taxon>Pseudomonadati</taxon>
        <taxon>Pseudomonadota</taxon>
        <taxon>Gammaproteobacteria</taxon>
        <taxon>Arenicellales</taxon>
        <taxon>Arenicellaceae</taxon>
        <taxon>Arenicella</taxon>
    </lineage>
</organism>
<evidence type="ECO:0000256" key="4">
    <source>
        <dbReference type="ARBA" id="ARBA00022679"/>
    </source>
</evidence>
<dbReference type="Gene3D" id="3.40.50.150">
    <property type="entry name" value="Vaccinia Virus protein VP39"/>
    <property type="match status" value="1"/>
</dbReference>
<dbReference type="GO" id="GO:0005829">
    <property type="term" value="C:cytosol"/>
    <property type="evidence" value="ECO:0007669"/>
    <property type="project" value="TreeGrafter"/>
</dbReference>
<dbReference type="EC" id="2.1.1.170" evidence="6"/>
<sequence length="219" mass="24354">MNDLNTNTELREHLITRLKAGLDTLDISYGDEAIEKLITFMSLLAEWNKTHNLTAVDDLEEMLSVHIFDCASIRPYIKGASLLDVGSGAGLPGMILAILSPALSVTSVETRNKKAQFQMYAANQLQLENFKVENVRIEDFKPKEKFGVITCRAFSSIENFVTGSRQAIAPNGCWLAMKGVVPKEELKVLKKLNLKFDTFALKVPELDAQRNLIVISAPK</sequence>
<dbReference type="AlphaFoldDB" id="A0A918RX03"/>
<dbReference type="RefSeq" id="WP_189401736.1">
    <property type="nucleotide sequence ID" value="NZ_BMXA01000004.1"/>
</dbReference>
<dbReference type="HAMAP" id="MF_00074">
    <property type="entry name" value="16SrRNA_methyltr_G"/>
    <property type="match status" value="1"/>
</dbReference>
<dbReference type="InterPro" id="IPR029063">
    <property type="entry name" value="SAM-dependent_MTases_sf"/>
</dbReference>
<keyword evidence="3 6" id="KW-0489">Methyltransferase</keyword>
<proteinExistence type="inferred from homology"/>
<comment type="caution">
    <text evidence="7">The sequence shown here is derived from an EMBL/GenBank/DDBJ whole genome shotgun (WGS) entry which is preliminary data.</text>
</comment>
<evidence type="ECO:0000313" key="8">
    <source>
        <dbReference type="Proteomes" id="UP000614811"/>
    </source>
</evidence>
<keyword evidence="4 6" id="KW-0808">Transferase</keyword>
<feature type="binding site" evidence="6">
    <location>
        <position position="91"/>
    </location>
    <ligand>
        <name>S-adenosyl-L-methionine</name>
        <dbReference type="ChEBI" id="CHEBI:59789"/>
    </ligand>
</feature>
<evidence type="ECO:0000256" key="3">
    <source>
        <dbReference type="ARBA" id="ARBA00022603"/>
    </source>
</evidence>
<dbReference type="NCBIfam" id="TIGR00138">
    <property type="entry name" value="rsmG_gidB"/>
    <property type="match status" value="1"/>
</dbReference>
<feature type="binding site" evidence="6">
    <location>
        <position position="152"/>
    </location>
    <ligand>
        <name>S-adenosyl-L-methionine</name>
        <dbReference type="ChEBI" id="CHEBI:59789"/>
    </ligand>
</feature>
<evidence type="ECO:0000256" key="5">
    <source>
        <dbReference type="ARBA" id="ARBA00022691"/>
    </source>
</evidence>
<dbReference type="SUPFAM" id="SSF53335">
    <property type="entry name" value="S-adenosyl-L-methionine-dependent methyltransferases"/>
    <property type="match status" value="1"/>
</dbReference>
<evidence type="ECO:0000256" key="6">
    <source>
        <dbReference type="HAMAP-Rule" id="MF_00074"/>
    </source>
</evidence>
<evidence type="ECO:0000256" key="1">
    <source>
        <dbReference type="ARBA" id="ARBA00022490"/>
    </source>
</evidence>